<gene>
    <name evidence="4" type="ORF">SAMN05443668_108120</name>
</gene>
<evidence type="ECO:0000256" key="1">
    <source>
        <dbReference type="ARBA" id="ARBA00008898"/>
    </source>
</evidence>
<dbReference type="SUPFAM" id="SSF50475">
    <property type="entry name" value="FMN-binding split barrel"/>
    <property type="match status" value="1"/>
</dbReference>
<dbReference type="STRING" id="134849.SAMN05443668_108120"/>
<accession>A0A1M7R7U8</accession>
<dbReference type="GO" id="GO:0042602">
    <property type="term" value="F:riboflavin reductase (NADPH) activity"/>
    <property type="evidence" value="ECO:0007669"/>
    <property type="project" value="TreeGrafter"/>
</dbReference>
<comment type="similarity">
    <text evidence="1">Belongs to the non-flavoprotein flavin reductase family.</text>
</comment>
<protein>
    <submittedName>
        <fullName evidence="4">NADH-FMN oxidoreductase RutF, flavin reductase (DIM6/NTAB) family</fullName>
    </submittedName>
</protein>
<evidence type="ECO:0000259" key="3">
    <source>
        <dbReference type="SMART" id="SM00903"/>
    </source>
</evidence>
<organism evidence="4 5">
    <name type="scientific">Cryptosporangium aurantiacum</name>
    <dbReference type="NCBI Taxonomy" id="134849"/>
    <lineage>
        <taxon>Bacteria</taxon>
        <taxon>Bacillati</taxon>
        <taxon>Actinomycetota</taxon>
        <taxon>Actinomycetes</taxon>
        <taxon>Cryptosporangiales</taxon>
        <taxon>Cryptosporangiaceae</taxon>
        <taxon>Cryptosporangium</taxon>
    </lineage>
</organism>
<dbReference type="Proteomes" id="UP000184440">
    <property type="component" value="Unassembled WGS sequence"/>
</dbReference>
<keyword evidence="5" id="KW-1185">Reference proteome</keyword>
<dbReference type="InterPro" id="IPR050268">
    <property type="entry name" value="NADH-dep_flavin_reductase"/>
</dbReference>
<dbReference type="InterPro" id="IPR012349">
    <property type="entry name" value="Split_barrel_FMN-bd"/>
</dbReference>
<dbReference type="PANTHER" id="PTHR30466:SF11">
    <property type="entry name" value="FLAVIN-DEPENDENT MONOOXYGENASE, REDUCTASE SUBUNIT HSAB"/>
    <property type="match status" value="1"/>
</dbReference>
<dbReference type="InterPro" id="IPR002563">
    <property type="entry name" value="Flavin_Rdtase-like_dom"/>
</dbReference>
<evidence type="ECO:0000313" key="5">
    <source>
        <dbReference type="Proteomes" id="UP000184440"/>
    </source>
</evidence>
<dbReference type="GO" id="GO:0010181">
    <property type="term" value="F:FMN binding"/>
    <property type="evidence" value="ECO:0007669"/>
    <property type="project" value="InterPro"/>
</dbReference>
<dbReference type="AlphaFoldDB" id="A0A1M7R7U8"/>
<dbReference type="PANTHER" id="PTHR30466">
    <property type="entry name" value="FLAVIN REDUCTASE"/>
    <property type="match status" value="1"/>
</dbReference>
<dbReference type="SMART" id="SM00903">
    <property type="entry name" value="Flavin_Reduct"/>
    <property type="match status" value="1"/>
</dbReference>
<dbReference type="RefSeq" id="WP_218617756.1">
    <property type="nucleotide sequence ID" value="NZ_FRCS01000008.1"/>
</dbReference>
<name>A0A1M7R7U8_9ACTN</name>
<evidence type="ECO:0000256" key="2">
    <source>
        <dbReference type="ARBA" id="ARBA00023002"/>
    </source>
</evidence>
<keyword evidence="2" id="KW-0560">Oxidoreductase</keyword>
<dbReference type="Pfam" id="PF01613">
    <property type="entry name" value="Flavin_Reduct"/>
    <property type="match status" value="1"/>
</dbReference>
<sequence>MRDGSAMRAVAGAAPRDLRNVYGAFPSGVVGLCAVVDGVPVGMAASSFVAVSMEPALVAVCVQHTSTTWPRLRDRPFVGVSVLGESHDLAARRLAAKTGDRFEGLTVGTTQGGAVLIEGASAWLECTVEREVPAGDHNIVLLRIEAFDVEPAVAPLVFHSSGFRRLSA</sequence>
<feature type="domain" description="Flavin reductase like" evidence="3">
    <location>
        <begin position="22"/>
        <end position="165"/>
    </location>
</feature>
<evidence type="ECO:0000313" key="4">
    <source>
        <dbReference type="EMBL" id="SHN42199.1"/>
    </source>
</evidence>
<reference evidence="4 5" key="1">
    <citation type="submission" date="2016-11" db="EMBL/GenBank/DDBJ databases">
        <authorList>
            <person name="Jaros S."/>
            <person name="Januszkiewicz K."/>
            <person name="Wedrychowicz H."/>
        </authorList>
    </citation>
    <scope>NUCLEOTIDE SEQUENCE [LARGE SCALE GENOMIC DNA]</scope>
    <source>
        <strain evidence="4 5">DSM 46144</strain>
    </source>
</reference>
<proteinExistence type="inferred from homology"/>
<dbReference type="EMBL" id="FRCS01000008">
    <property type="protein sequence ID" value="SHN42199.1"/>
    <property type="molecule type" value="Genomic_DNA"/>
</dbReference>
<dbReference type="Gene3D" id="2.30.110.10">
    <property type="entry name" value="Electron Transport, Fmn-binding Protein, Chain A"/>
    <property type="match status" value="1"/>
</dbReference>